<feature type="transmembrane region" description="Helical" evidence="7">
    <location>
        <begin position="796"/>
        <end position="821"/>
    </location>
</feature>
<feature type="domain" description="ABC3 transporter permease C-terminal" evidence="8">
    <location>
        <begin position="714"/>
        <end position="832"/>
    </location>
</feature>
<feature type="transmembrane region" description="Helical" evidence="7">
    <location>
        <begin position="708"/>
        <end position="736"/>
    </location>
</feature>
<dbReference type="InterPro" id="IPR003838">
    <property type="entry name" value="ABC3_permease_C"/>
</dbReference>
<comment type="similarity">
    <text evidence="6">Belongs to the ABC-4 integral membrane protein family.</text>
</comment>
<feature type="transmembrane region" description="Helical" evidence="7">
    <location>
        <begin position="254"/>
        <end position="275"/>
    </location>
</feature>
<comment type="subcellular location">
    <subcellularLocation>
        <location evidence="1">Cell membrane</location>
        <topology evidence="1">Multi-pass membrane protein</topology>
    </subcellularLocation>
</comment>
<feature type="transmembrane region" description="Helical" evidence="7">
    <location>
        <begin position="476"/>
        <end position="498"/>
    </location>
</feature>
<feature type="domain" description="MacB-like periplasmic core" evidence="9">
    <location>
        <begin position="480"/>
        <end position="681"/>
    </location>
</feature>
<gene>
    <name evidence="10" type="ORF">GCM10020369_73020</name>
</gene>
<dbReference type="InterPro" id="IPR050250">
    <property type="entry name" value="Macrolide_Exporter_MacB"/>
</dbReference>
<keyword evidence="3 7" id="KW-0812">Transmembrane</keyword>
<dbReference type="Pfam" id="PF02687">
    <property type="entry name" value="FtsX"/>
    <property type="match status" value="2"/>
</dbReference>
<name>A0ABP6T906_9ACTN</name>
<evidence type="ECO:0000256" key="5">
    <source>
        <dbReference type="ARBA" id="ARBA00023136"/>
    </source>
</evidence>
<keyword evidence="4 7" id="KW-1133">Transmembrane helix</keyword>
<dbReference type="RefSeq" id="WP_345732864.1">
    <property type="nucleotide sequence ID" value="NZ_BAAAYN010000056.1"/>
</dbReference>
<feature type="transmembrane region" description="Helical" evidence="7">
    <location>
        <begin position="421"/>
        <end position="446"/>
    </location>
</feature>
<feature type="domain" description="ABC3 transporter permease C-terminal" evidence="8">
    <location>
        <begin position="254"/>
        <end position="374"/>
    </location>
</feature>
<evidence type="ECO:0000256" key="1">
    <source>
        <dbReference type="ARBA" id="ARBA00004651"/>
    </source>
</evidence>
<feature type="transmembrane region" description="Helical" evidence="7">
    <location>
        <begin position="295"/>
        <end position="317"/>
    </location>
</feature>
<evidence type="ECO:0000313" key="11">
    <source>
        <dbReference type="Proteomes" id="UP001501676"/>
    </source>
</evidence>
<keyword evidence="11" id="KW-1185">Reference proteome</keyword>
<protein>
    <submittedName>
        <fullName evidence="10">FtsX-like permease family protein</fullName>
    </submittedName>
</protein>
<sequence length="839" mass="85359">MLRVALSRVRHQFGSLLLLSLAVAAAVAFLASAFTLGDAIRAAVYRETAAQAAHVAAHVTPIEALLTDADVRTLGELPGVEAVQPRMEFATVTLVRTDGRVVRLPGVPTLTAFVAPVIPDLTDHELLRGRFPAAPGELVVGQDVAEAQDWQPGARVTVLDTARGEHPFTITGVVEPNNDEGGVGLLPADYAAMLQTSDSRGWTALDVAGSVTPDAVGTALGGRASVISGAEYADELASNVLGGSITDIIRGLKLFSWVAVAVALAVAYNSFGIVLAQRRREVALVRCVGAGRGQVFRAVIVEAVLVGVLAAVLGYVAGQGLAMLAALGLGMVAGQAPDGLSVEFSAAAAVVALLVGVVVSVLAAVLPARAATRVAPVRALTDQGELVEDRRVGWLRAGVGTLLLAAGGGLAWYAAVEHDPWPGIGGGFLVMLALLALGPVVVGPLVRIVGWPGRLAGAAGHLAAANGARHPRRTAAVTNALTIGIGLVTVLLVGAASLQRTATEQLTGGYHADFRLSSVAPAADGSEYAPLPSGLADRLGRAPELADPVPIRERTVDRIVAPRGTLGVGIAAVDPDQLRAHLSQKFAVSGELEDFGTGSVVLTTAAAEELGDVRAGETVRVDGASLRVAAVVSGGFESPFGAMTVSTADFARLYGPGDPTGFLLWSQSGVDAAAARSAIDATVATLPDVDVDDIARGRAEITSTIDQLLAAGGLLVGMAILVAILGVMITLTLSVLERRREIAVLRALGLTRRQLYATLTLEGAIMALLAAVIGSVLGIALGIAGSYAAFGVDEDFLIAVPAGRILLVLVGAALVGVAAALPPARRASKTAPVAALAAA</sequence>
<evidence type="ECO:0000259" key="8">
    <source>
        <dbReference type="Pfam" id="PF02687"/>
    </source>
</evidence>
<evidence type="ECO:0000256" key="6">
    <source>
        <dbReference type="ARBA" id="ARBA00038076"/>
    </source>
</evidence>
<feature type="transmembrane region" description="Helical" evidence="7">
    <location>
        <begin position="394"/>
        <end position="415"/>
    </location>
</feature>
<evidence type="ECO:0000256" key="2">
    <source>
        <dbReference type="ARBA" id="ARBA00022475"/>
    </source>
</evidence>
<dbReference type="PANTHER" id="PTHR30572:SF4">
    <property type="entry name" value="ABC TRANSPORTER PERMEASE YTRF"/>
    <property type="match status" value="1"/>
</dbReference>
<keyword evidence="2" id="KW-1003">Cell membrane</keyword>
<accession>A0ABP6T906</accession>
<evidence type="ECO:0000256" key="7">
    <source>
        <dbReference type="SAM" id="Phobius"/>
    </source>
</evidence>
<dbReference type="Proteomes" id="UP001501676">
    <property type="component" value="Unassembled WGS sequence"/>
</dbReference>
<comment type="caution">
    <text evidence="10">The sequence shown here is derived from an EMBL/GenBank/DDBJ whole genome shotgun (WGS) entry which is preliminary data.</text>
</comment>
<keyword evidence="5 7" id="KW-0472">Membrane</keyword>
<feature type="domain" description="MacB-like periplasmic core" evidence="9">
    <location>
        <begin position="17"/>
        <end position="217"/>
    </location>
</feature>
<evidence type="ECO:0000259" key="9">
    <source>
        <dbReference type="Pfam" id="PF12704"/>
    </source>
</evidence>
<dbReference type="Pfam" id="PF12704">
    <property type="entry name" value="MacB_PCD"/>
    <property type="match status" value="2"/>
</dbReference>
<organism evidence="10 11">
    <name type="scientific">Cryptosporangium minutisporangium</name>
    <dbReference type="NCBI Taxonomy" id="113569"/>
    <lineage>
        <taxon>Bacteria</taxon>
        <taxon>Bacillati</taxon>
        <taxon>Actinomycetota</taxon>
        <taxon>Actinomycetes</taxon>
        <taxon>Cryptosporangiales</taxon>
        <taxon>Cryptosporangiaceae</taxon>
        <taxon>Cryptosporangium</taxon>
    </lineage>
</organism>
<dbReference type="EMBL" id="BAAAYN010000056">
    <property type="protein sequence ID" value="GAA3396416.1"/>
    <property type="molecule type" value="Genomic_DNA"/>
</dbReference>
<feature type="transmembrane region" description="Helical" evidence="7">
    <location>
        <begin position="344"/>
        <end position="366"/>
    </location>
</feature>
<feature type="transmembrane region" description="Helical" evidence="7">
    <location>
        <begin position="757"/>
        <end position="790"/>
    </location>
</feature>
<proteinExistence type="inferred from homology"/>
<dbReference type="PANTHER" id="PTHR30572">
    <property type="entry name" value="MEMBRANE COMPONENT OF TRANSPORTER-RELATED"/>
    <property type="match status" value="1"/>
</dbReference>
<evidence type="ECO:0000256" key="4">
    <source>
        <dbReference type="ARBA" id="ARBA00022989"/>
    </source>
</evidence>
<evidence type="ECO:0000256" key="3">
    <source>
        <dbReference type="ARBA" id="ARBA00022692"/>
    </source>
</evidence>
<reference evidence="11" key="1">
    <citation type="journal article" date="2019" name="Int. J. Syst. Evol. Microbiol.">
        <title>The Global Catalogue of Microorganisms (GCM) 10K type strain sequencing project: providing services to taxonomists for standard genome sequencing and annotation.</title>
        <authorList>
            <consortium name="The Broad Institute Genomics Platform"/>
            <consortium name="The Broad Institute Genome Sequencing Center for Infectious Disease"/>
            <person name="Wu L."/>
            <person name="Ma J."/>
        </authorList>
    </citation>
    <scope>NUCLEOTIDE SEQUENCE [LARGE SCALE GENOMIC DNA]</scope>
    <source>
        <strain evidence="11">JCM 9458</strain>
    </source>
</reference>
<dbReference type="InterPro" id="IPR025857">
    <property type="entry name" value="MacB_PCD"/>
</dbReference>
<evidence type="ECO:0000313" key="10">
    <source>
        <dbReference type="EMBL" id="GAA3396416.1"/>
    </source>
</evidence>